<dbReference type="PANTHER" id="PTHR28094:SF1">
    <property type="entry name" value="MEIOTICALLY UP-REGULATED GENE 113 PROTEIN"/>
    <property type="match status" value="1"/>
</dbReference>
<dbReference type="PANTHER" id="PTHR28094">
    <property type="entry name" value="MEIOTICALLY UP-REGULATED GENE 113 PROTEIN"/>
    <property type="match status" value="1"/>
</dbReference>
<proteinExistence type="predicted"/>
<dbReference type="AlphaFoldDB" id="A0A2S7Y078"/>
<feature type="region of interest" description="Disordered" evidence="1">
    <location>
        <begin position="1"/>
        <end position="119"/>
    </location>
</feature>
<dbReference type="EMBL" id="JRHA01000001">
    <property type="protein sequence ID" value="PQK09565.1"/>
    <property type="molecule type" value="Genomic_DNA"/>
</dbReference>
<dbReference type="Proteomes" id="UP000237441">
    <property type="component" value="Unassembled WGS sequence"/>
</dbReference>
<comment type="caution">
    <text evidence="3">The sequence shown here is derived from an EMBL/GenBank/DDBJ whole genome shotgun (WGS) entry which is preliminary data.</text>
</comment>
<evidence type="ECO:0000313" key="3">
    <source>
        <dbReference type="EMBL" id="PQK09565.1"/>
    </source>
</evidence>
<reference evidence="3 4" key="1">
    <citation type="submission" date="2016-07" db="EMBL/GenBank/DDBJ databases">
        <title>Comparative genomics of the entomopathogenic fungus Beauveria bassiana.</title>
        <authorList>
            <person name="Valero Jimenez C.A."/>
            <person name="Zwaan B.J."/>
            <person name="Van Kan J.A."/>
            <person name="Takken W."/>
            <person name="Debets A.J."/>
            <person name="Schoustra S.E."/>
            <person name="Koenraadt C.J."/>
        </authorList>
    </citation>
    <scope>NUCLEOTIDE SEQUENCE [LARGE SCALE GENOMIC DNA]</scope>
    <source>
        <strain evidence="3 4">ARSEF 8028</strain>
    </source>
</reference>
<accession>A0A2S7Y078</accession>
<gene>
    <name evidence="3" type="ORF">BB8028_0001g16340</name>
</gene>
<protein>
    <recommendedName>
        <fullName evidence="2">Bacteriophage T5 Orf172 DNA-binding domain-containing protein</fullName>
    </recommendedName>
</protein>
<feature type="domain" description="Bacteriophage T5 Orf172 DNA-binding" evidence="2">
    <location>
        <begin position="418"/>
        <end position="510"/>
    </location>
</feature>
<evidence type="ECO:0000256" key="1">
    <source>
        <dbReference type="SAM" id="MobiDB-lite"/>
    </source>
</evidence>
<dbReference type="InterPro" id="IPR053006">
    <property type="entry name" value="Meiosis_regulatory"/>
</dbReference>
<dbReference type="OrthoDB" id="3511049at2759"/>
<dbReference type="InterPro" id="IPR018306">
    <property type="entry name" value="Phage_T5_Orf172_DNA-bd"/>
</dbReference>
<name>A0A2S7Y078_BEABA</name>
<sequence>MSQMESAVARPSPANFYPSPPTSPQPVKRTEKAAPRSSFSKKSEPTLDFGSVVSPESRGNCATPVTSSESTPSESTPSESTPPESTPSESITSDSTPFESTPSDSTENRASKDEESEAEQLIQWKEALAISNGKCGAIRKSDRETCSNPMPAEKTQEMDDIIKLLCKPCNSSLQIETHLDSLAQLAHCQYHDHPPFREARISNWLKVLPGGPRPPSLQRRLLLILGPAPVKCTSITKDGNHCRNNIAQARKSDAQKTVRKMIEMAMGSIEQESSLTHLAEVWQHYTLCHAHLKYSFKTQDDWVKRLKEFRMACQSEMNSRLEEEKLKAKEATAANDKADEVILASPPPTPRSRLVHKSPRTFWDGVYETSQFKILGKYEVIDKSLFTVAMVAREQLNTEDDKSKNEINDGFVYLYQVSGNDSLVKIGFTTGQVARRLEGWKKDCHREPAQLYPALDAVCKAVPHAHRVERLVHAELMEHRVRVYCEPCEKQHIEWFKVSVKHAVAVIEKWSLWIQRRPYEKRETRQSVKWSLKAEEAKCLADIAGHSEIPERTGESLASKAE</sequence>
<organism evidence="3 4">
    <name type="scientific">Beauveria bassiana</name>
    <name type="common">White muscardine disease fungus</name>
    <name type="synonym">Tritirachium shiotae</name>
    <dbReference type="NCBI Taxonomy" id="176275"/>
    <lineage>
        <taxon>Eukaryota</taxon>
        <taxon>Fungi</taxon>
        <taxon>Dikarya</taxon>
        <taxon>Ascomycota</taxon>
        <taxon>Pezizomycotina</taxon>
        <taxon>Sordariomycetes</taxon>
        <taxon>Hypocreomycetidae</taxon>
        <taxon>Hypocreales</taxon>
        <taxon>Cordycipitaceae</taxon>
        <taxon>Beauveria</taxon>
    </lineage>
</organism>
<feature type="compositionally biased region" description="Low complexity" evidence="1">
    <location>
        <begin position="63"/>
        <end position="97"/>
    </location>
</feature>
<evidence type="ECO:0000259" key="2">
    <source>
        <dbReference type="SMART" id="SM00974"/>
    </source>
</evidence>
<dbReference type="Pfam" id="PF10544">
    <property type="entry name" value="T5orf172"/>
    <property type="match status" value="1"/>
</dbReference>
<dbReference type="SMART" id="SM00974">
    <property type="entry name" value="T5orf172"/>
    <property type="match status" value="1"/>
</dbReference>
<evidence type="ECO:0000313" key="4">
    <source>
        <dbReference type="Proteomes" id="UP000237441"/>
    </source>
</evidence>